<evidence type="ECO:0000256" key="7">
    <source>
        <dbReference type="ARBA" id="ARBA00023136"/>
    </source>
</evidence>
<keyword evidence="5 8" id="KW-0812">Transmembrane</keyword>
<gene>
    <name evidence="10" type="ORF">Shyd_92070</name>
</gene>
<dbReference type="RefSeq" id="WP_190225715.1">
    <property type="nucleotide sequence ID" value="NZ_BNBS01000124.1"/>
</dbReference>
<keyword evidence="7 8" id="KW-0472">Membrane</keyword>
<evidence type="ECO:0000256" key="1">
    <source>
        <dbReference type="ARBA" id="ARBA00004651"/>
    </source>
</evidence>
<feature type="transmembrane region" description="Helical" evidence="8">
    <location>
        <begin position="419"/>
        <end position="436"/>
    </location>
</feature>
<name>A0ABQ3PS41_9ACTN</name>
<comment type="similarity">
    <text evidence="2">Belongs to the AAE transporter (TC 2.A.81) family.</text>
</comment>
<dbReference type="InterPro" id="IPR006037">
    <property type="entry name" value="RCK_C"/>
</dbReference>
<feature type="transmembrane region" description="Helical" evidence="8">
    <location>
        <begin position="448"/>
        <end position="471"/>
    </location>
</feature>
<dbReference type="NCBIfam" id="TIGR01625">
    <property type="entry name" value="YidE_YbjL_dupl"/>
    <property type="match status" value="2"/>
</dbReference>
<reference evidence="10" key="1">
    <citation type="submission" date="2024-05" db="EMBL/GenBank/DDBJ databases">
        <title>Whole genome shotgun sequence of Streptomyces hydrogenans NBRC 13475.</title>
        <authorList>
            <person name="Komaki H."/>
            <person name="Tamura T."/>
        </authorList>
    </citation>
    <scope>NUCLEOTIDE SEQUENCE</scope>
    <source>
        <strain evidence="10">NBRC 13475</strain>
    </source>
</reference>
<dbReference type="InterPro" id="IPR050144">
    <property type="entry name" value="AAE_transporter"/>
</dbReference>
<keyword evidence="11" id="KW-1185">Reference proteome</keyword>
<dbReference type="Pfam" id="PF02080">
    <property type="entry name" value="TrkA_C"/>
    <property type="match status" value="1"/>
</dbReference>
<keyword evidence="3" id="KW-0813">Transport</keyword>
<feature type="transmembrane region" description="Helical" evidence="8">
    <location>
        <begin position="6"/>
        <end position="24"/>
    </location>
</feature>
<keyword evidence="4" id="KW-1003">Cell membrane</keyword>
<protein>
    <submittedName>
        <fullName evidence="10">Transporter</fullName>
    </submittedName>
</protein>
<dbReference type="PANTHER" id="PTHR30445:SF3">
    <property type="entry name" value="TRANSPORT PROTEIN YIDE-RELATED"/>
    <property type="match status" value="1"/>
</dbReference>
<sequence length="528" mass="54895">MWQFFADYPWFTLFIVIAAGSLFGMVRFGPVKLGAAGVLFVGLLVGALDPDVGKAVPAGLPVLGLALYVYTVGLEAGPAFFRELRPQLAVMFGAVVALVLTALAVGLVGSGLLDIPGPFLAGGYAGIGTTTPGLAAAQAASDDPTQAATGYAIGYPLAVVLTILFVAAVAAVRSWPGRRDPGTGLPDRLVSRTVEITRPARWADVPGTASGALLASAHRRPGSPVHIVTGDDPGPLAPGDQLVLVGGPEAVAAGLAALGTEAPEHLLYHRDVVDYRRILLTNPDLAARTVAELGLGDRYGARATRVRRGDQDLLAHDDLLLQLDDRVRVAMPRERAAEVTAHLGDTEAKVSEVSAVSMGLGLAAGFLIGIPKLTIGSTVLSLGTAAGPLVMAMILGRLRRTGPLVWVLPTRANLTLRQIGLLVFLACVGLTSGYAFRRDAFSVFGLKLLAVLALGAVLSYALMVLVCRLLGQSRPRTMGLLAGYVGNPAITAYANSRVSDSRVNTGYATLFALAILVKIVCIQLIVGL</sequence>
<dbReference type="Gene3D" id="3.30.70.1450">
    <property type="entry name" value="Regulator of K+ conductance, C-terminal domain"/>
    <property type="match status" value="1"/>
</dbReference>
<evidence type="ECO:0000256" key="2">
    <source>
        <dbReference type="ARBA" id="ARBA00009854"/>
    </source>
</evidence>
<evidence type="ECO:0000313" key="11">
    <source>
        <dbReference type="Proteomes" id="UP001052739"/>
    </source>
</evidence>
<evidence type="ECO:0000256" key="3">
    <source>
        <dbReference type="ARBA" id="ARBA00022448"/>
    </source>
</evidence>
<dbReference type="Pfam" id="PF06826">
    <property type="entry name" value="Asp-Al_Ex"/>
    <property type="match status" value="2"/>
</dbReference>
<evidence type="ECO:0000313" key="10">
    <source>
        <dbReference type="EMBL" id="GHI27836.1"/>
    </source>
</evidence>
<feature type="domain" description="RCK C-terminal" evidence="9">
    <location>
        <begin position="261"/>
        <end position="346"/>
    </location>
</feature>
<organism evidence="10 11">
    <name type="scientific">Streptomyces hydrogenans</name>
    <dbReference type="NCBI Taxonomy" id="1873719"/>
    <lineage>
        <taxon>Bacteria</taxon>
        <taxon>Bacillati</taxon>
        <taxon>Actinomycetota</taxon>
        <taxon>Actinomycetes</taxon>
        <taxon>Kitasatosporales</taxon>
        <taxon>Streptomycetaceae</taxon>
        <taxon>Streptomyces</taxon>
    </lineage>
</organism>
<comment type="subcellular location">
    <subcellularLocation>
        <location evidence="1">Cell membrane</location>
        <topology evidence="1">Multi-pass membrane protein</topology>
    </subcellularLocation>
</comment>
<dbReference type="PANTHER" id="PTHR30445">
    <property type="entry name" value="K(+)_H(+) ANTIPORTER SUBUNIT KHTT"/>
    <property type="match status" value="1"/>
</dbReference>
<proteinExistence type="inferred from homology"/>
<feature type="transmembrane region" description="Helical" evidence="8">
    <location>
        <begin position="507"/>
        <end position="526"/>
    </location>
</feature>
<dbReference type="Proteomes" id="UP001052739">
    <property type="component" value="Unassembled WGS sequence"/>
</dbReference>
<feature type="transmembrane region" description="Helical" evidence="8">
    <location>
        <begin position="88"/>
        <end position="113"/>
    </location>
</feature>
<dbReference type="InterPro" id="IPR036721">
    <property type="entry name" value="RCK_C_sf"/>
</dbReference>
<accession>A0ABQ3PS41</accession>
<comment type="caution">
    <text evidence="10">The sequence shown here is derived from an EMBL/GenBank/DDBJ whole genome shotgun (WGS) entry which is preliminary data.</text>
</comment>
<feature type="transmembrane region" description="Helical" evidence="8">
    <location>
        <begin position="379"/>
        <end position="398"/>
    </location>
</feature>
<evidence type="ECO:0000259" key="9">
    <source>
        <dbReference type="PROSITE" id="PS51202"/>
    </source>
</evidence>
<keyword evidence="6 8" id="KW-1133">Transmembrane helix</keyword>
<dbReference type="EMBL" id="BNDW01000117">
    <property type="protein sequence ID" value="GHI27836.1"/>
    <property type="molecule type" value="Genomic_DNA"/>
</dbReference>
<evidence type="ECO:0000256" key="4">
    <source>
        <dbReference type="ARBA" id="ARBA00022475"/>
    </source>
</evidence>
<dbReference type="PROSITE" id="PS51202">
    <property type="entry name" value="RCK_C"/>
    <property type="match status" value="1"/>
</dbReference>
<evidence type="ECO:0000256" key="5">
    <source>
        <dbReference type="ARBA" id="ARBA00022692"/>
    </source>
</evidence>
<feature type="transmembrane region" description="Helical" evidence="8">
    <location>
        <begin position="60"/>
        <end position="81"/>
    </location>
</feature>
<evidence type="ECO:0000256" key="6">
    <source>
        <dbReference type="ARBA" id="ARBA00022989"/>
    </source>
</evidence>
<dbReference type="InterPro" id="IPR006512">
    <property type="entry name" value="YidE_YbjL"/>
</dbReference>
<feature type="transmembrane region" description="Helical" evidence="8">
    <location>
        <begin position="153"/>
        <end position="172"/>
    </location>
</feature>
<feature type="transmembrane region" description="Helical" evidence="8">
    <location>
        <begin position="31"/>
        <end position="48"/>
    </location>
</feature>
<dbReference type="SUPFAM" id="SSF116726">
    <property type="entry name" value="TrkA C-terminal domain-like"/>
    <property type="match status" value="1"/>
</dbReference>
<evidence type="ECO:0000256" key="8">
    <source>
        <dbReference type="SAM" id="Phobius"/>
    </source>
</evidence>